<proteinExistence type="predicted"/>
<sequence length="92" mass="10383">MFRDQELVNSAKYGISIYDEDRNTKLLSLRIGNVVEEDFGKYKCYATNIRGSDEVSFLLYGITDTARGRSVATANRMVPFVTLLLLTGSMYV</sequence>
<name>A0ABY7DVP4_MYAAR</name>
<dbReference type="Pfam" id="PF07679">
    <property type="entry name" value="I-set"/>
    <property type="match status" value="1"/>
</dbReference>
<evidence type="ECO:0000313" key="3">
    <source>
        <dbReference type="Proteomes" id="UP001164746"/>
    </source>
</evidence>
<protein>
    <recommendedName>
        <fullName evidence="1">Immunoglobulin I-set domain-containing protein</fullName>
    </recommendedName>
</protein>
<evidence type="ECO:0000259" key="1">
    <source>
        <dbReference type="Pfam" id="PF07679"/>
    </source>
</evidence>
<feature type="domain" description="Immunoglobulin I-set" evidence="1">
    <location>
        <begin position="5"/>
        <end position="59"/>
    </location>
</feature>
<dbReference type="InterPro" id="IPR013783">
    <property type="entry name" value="Ig-like_fold"/>
</dbReference>
<dbReference type="InterPro" id="IPR036179">
    <property type="entry name" value="Ig-like_dom_sf"/>
</dbReference>
<dbReference type="EMBL" id="CP111014">
    <property type="protein sequence ID" value="WAR00154.1"/>
    <property type="molecule type" value="Genomic_DNA"/>
</dbReference>
<organism evidence="2 3">
    <name type="scientific">Mya arenaria</name>
    <name type="common">Soft-shell clam</name>
    <dbReference type="NCBI Taxonomy" id="6604"/>
    <lineage>
        <taxon>Eukaryota</taxon>
        <taxon>Metazoa</taxon>
        <taxon>Spiralia</taxon>
        <taxon>Lophotrochozoa</taxon>
        <taxon>Mollusca</taxon>
        <taxon>Bivalvia</taxon>
        <taxon>Autobranchia</taxon>
        <taxon>Heteroconchia</taxon>
        <taxon>Euheterodonta</taxon>
        <taxon>Imparidentia</taxon>
        <taxon>Neoheterodontei</taxon>
        <taxon>Myida</taxon>
        <taxon>Myoidea</taxon>
        <taxon>Myidae</taxon>
        <taxon>Mya</taxon>
    </lineage>
</organism>
<keyword evidence="3" id="KW-1185">Reference proteome</keyword>
<gene>
    <name evidence="2" type="ORF">MAR_024526</name>
</gene>
<dbReference type="SUPFAM" id="SSF48726">
    <property type="entry name" value="Immunoglobulin"/>
    <property type="match status" value="1"/>
</dbReference>
<evidence type="ECO:0000313" key="2">
    <source>
        <dbReference type="EMBL" id="WAR00154.1"/>
    </source>
</evidence>
<dbReference type="Gene3D" id="2.60.40.10">
    <property type="entry name" value="Immunoglobulins"/>
    <property type="match status" value="1"/>
</dbReference>
<dbReference type="InterPro" id="IPR013098">
    <property type="entry name" value="Ig_I-set"/>
</dbReference>
<dbReference type="Proteomes" id="UP001164746">
    <property type="component" value="Chromosome 3"/>
</dbReference>
<accession>A0ABY7DVP4</accession>
<reference evidence="2" key="1">
    <citation type="submission" date="2022-11" db="EMBL/GenBank/DDBJ databases">
        <title>Centuries of genome instability and evolution in soft-shell clam transmissible cancer (bioRxiv).</title>
        <authorList>
            <person name="Hart S.F.M."/>
            <person name="Yonemitsu M.A."/>
            <person name="Giersch R.M."/>
            <person name="Beal B.F."/>
            <person name="Arriagada G."/>
            <person name="Davis B.W."/>
            <person name="Ostrander E.A."/>
            <person name="Goff S.P."/>
            <person name="Metzger M.J."/>
        </authorList>
    </citation>
    <scope>NUCLEOTIDE SEQUENCE</scope>
    <source>
        <strain evidence="2">MELC-2E11</strain>
        <tissue evidence="2">Siphon/mantle</tissue>
    </source>
</reference>